<protein>
    <submittedName>
        <fullName evidence="9">Transmembrane and ubiquitin-like domain-containing protein 2</fullName>
    </submittedName>
</protein>
<dbReference type="PROSITE" id="PS50088">
    <property type="entry name" value="ANK_REPEAT"/>
    <property type="match status" value="4"/>
</dbReference>
<evidence type="ECO:0000256" key="5">
    <source>
        <dbReference type="PROSITE-ProRule" id="PRU00023"/>
    </source>
</evidence>
<feature type="repeat" description="ANK" evidence="5">
    <location>
        <begin position="175"/>
        <end position="207"/>
    </location>
</feature>
<evidence type="ECO:0000313" key="10">
    <source>
        <dbReference type="Proteomes" id="UP000052978"/>
    </source>
</evidence>
<dbReference type="FunFam" id="1.25.40.20:FF:000154">
    <property type="entry name" value="Ankyrin repeat and SOCS box containing 10"/>
    <property type="match status" value="1"/>
</dbReference>
<dbReference type="InterPro" id="IPR036770">
    <property type="entry name" value="Ankyrin_rpt-contain_sf"/>
</dbReference>
<keyword evidence="2 7" id="KW-0812">Transmembrane</keyword>
<dbReference type="Pfam" id="PF00240">
    <property type="entry name" value="ubiquitin"/>
    <property type="match status" value="1"/>
</dbReference>
<dbReference type="AlphaFoldDB" id="S7MS07"/>
<feature type="repeat" description="ANK" evidence="5">
    <location>
        <begin position="110"/>
        <end position="142"/>
    </location>
</feature>
<dbReference type="InterPro" id="IPR029071">
    <property type="entry name" value="Ubiquitin-like_domsf"/>
</dbReference>
<dbReference type="PROSITE" id="PS50053">
    <property type="entry name" value="UBIQUITIN_2"/>
    <property type="match status" value="1"/>
</dbReference>
<dbReference type="SMART" id="SM00248">
    <property type="entry name" value="ANK"/>
    <property type="match status" value="4"/>
</dbReference>
<dbReference type="EMBL" id="KE161975">
    <property type="protein sequence ID" value="EPQ06245.1"/>
    <property type="molecule type" value="Genomic_DNA"/>
</dbReference>
<dbReference type="Pfam" id="PF00023">
    <property type="entry name" value="Ank"/>
    <property type="match status" value="2"/>
</dbReference>
<feature type="compositionally biased region" description="Basic and acidic residues" evidence="6">
    <location>
        <begin position="428"/>
        <end position="445"/>
    </location>
</feature>
<organism evidence="9 10">
    <name type="scientific">Myotis brandtii</name>
    <name type="common">Brandt's bat</name>
    <dbReference type="NCBI Taxonomy" id="109478"/>
    <lineage>
        <taxon>Eukaryota</taxon>
        <taxon>Metazoa</taxon>
        <taxon>Chordata</taxon>
        <taxon>Craniata</taxon>
        <taxon>Vertebrata</taxon>
        <taxon>Euteleostomi</taxon>
        <taxon>Mammalia</taxon>
        <taxon>Eutheria</taxon>
        <taxon>Laurasiatheria</taxon>
        <taxon>Chiroptera</taxon>
        <taxon>Yangochiroptera</taxon>
        <taxon>Vespertilionidae</taxon>
        <taxon>Myotis</taxon>
    </lineage>
</organism>
<feature type="transmembrane region" description="Helical" evidence="7">
    <location>
        <begin position="590"/>
        <end position="612"/>
    </location>
</feature>
<evidence type="ECO:0000256" key="3">
    <source>
        <dbReference type="ARBA" id="ARBA00022989"/>
    </source>
</evidence>
<proteinExistence type="predicted"/>
<evidence type="ECO:0000256" key="6">
    <source>
        <dbReference type="SAM" id="MobiDB-lite"/>
    </source>
</evidence>
<evidence type="ECO:0000256" key="4">
    <source>
        <dbReference type="ARBA" id="ARBA00023136"/>
    </source>
</evidence>
<feature type="region of interest" description="Disordered" evidence="6">
    <location>
        <begin position="412"/>
        <end position="457"/>
    </location>
</feature>
<dbReference type="InterPro" id="IPR000626">
    <property type="entry name" value="Ubiquitin-like_dom"/>
</dbReference>
<accession>S7MS07</accession>
<feature type="repeat" description="ANK" evidence="5">
    <location>
        <begin position="142"/>
        <end position="174"/>
    </location>
</feature>
<feature type="transmembrane region" description="Helical" evidence="7">
    <location>
        <begin position="624"/>
        <end position="643"/>
    </location>
</feature>
<keyword evidence="3 7" id="KW-1133">Transmembrane helix</keyword>
<dbReference type="Gene3D" id="3.10.20.90">
    <property type="entry name" value="Phosphatidylinositol 3-kinase Catalytic Subunit, Chain A, domain 1"/>
    <property type="match status" value="1"/>
</dbReference>
<dbReference type="Pfam" id="PF12796">
    <property type="entry name" value="Ank_2"/>
    <property type="match status" value="1"/>
</dbReference>
<evidence type="ECO:0000256" key="2">
    <source>
        <dbReference type="ARBA" id="ARBA00022692"/>
    </source>
</evidence>
<dbReference type="SUPFAM" id="SSF54236">
    <property type="entry name" value="Ubiquitin-like"/>
    <property type="match status" value="1"/>
</dbReference>
<feature type="domain" description="Ubiquitin-like" evidence="8">
    <location>
        <begin position="498"/>
        <end position="571"/>
    </location>
</feature>
<evidence type="ECO:0000256" key="1">
    <source>
        <dbReference type="ARBA" id="ARBA00004141"/>
    </source>
</evidence>
<feature type="repeat" description="ANK" evidence="5">
    <location>
        <begin position="209"/>
        <end position="241"/>
    </location>
</feature>
<dbReference type="PANTHER" id="PTHR14557:SF4">
    <property type="entry name" value="TRANSMEMBRANE AND UBIQUITIN-LIKE DOMAIN-CONTAINING PROTEIN 2"/>
    <property type="match status" value="1"/>
</dbReference>
<dbReference type="eggNOG" id="KOG0504">
    <property type="taxonomic scope" value="Eukaryota"/>
</dbReference>
<dbReference type="GO" id="GO:0016020">
    <property type="term" value="C:membrane"/>
    <property type="evidence" value="ECO:0007669"/>
    <property type="project" value="UniProtKB-SubCell"/>
</dbReference>
<dbReference type="SUPFAM" id="SSF48403">
    <property type="entry name" value="Ankyrin repeat"/>
    <property type="match status" value="1"/>
</dbReference>
<feature type="region of interest" description="Disordered" evidence="6">
    <location>
        <begin position="469"/>
        <end position="490"/>
    </location>
</feature>
<dbReference type="Gene3D" id="1.25.40.20">
    <property type="entry name" value="Ankyrin repeat-containing domain"/>
    <property type="match status" value="1"/>
</dbReference>
<keyword evidence="4 7" id="KW-0472">Membrane</keyword>
<evidence type="ECO:0000313" key="9">
    <source>
        <dbReference type="EMBL" id="EPQ06245.1"/>
    </source>
</evidence>
<dbReference type="InterPro" id="IPR040352">
    <property type="entry name" value="TMUB1/2"/>
</dbReference>
<sequence>MAEGTFPFTSATLRALRLQREWLEWEDRRRAAAQLCRSQRCPPSSLARLTRPRRSCRDPAVHNALFSGNLQQVQALFQDEDAANMIVETESNQLAWSPEQGFWVLTPKTKQTVPLTIAAARGYTDCARHLIRQGAELDARVGGRAALHEACAQAHSDCVRLLLTFGAKANVLSEEGTTPLHLCTAPESLQCAKLLLEAGATVNAAARDSEMTPLHVAAARGLEEHVALYLAHGANLLLRHGACAGVSNAAGHTPMDCVLQAVQDTPNWESEVLFGALLDYGAQPVHPEMLKYCANLPRALEVLLNAYPCVPSCDTWVEAVLPELWQPVPSPAPTESVDPVSSRAMGLSDVTLIEGVGNEVTVVAGVVVLILALVLAWLSTYVADSSSNQLLGTIVSTGDTSVLHLGHVDHLVAGQGTPEPNELPHPSEGNDEKAEEAGEGGRDSTGDPGAGGGIEPNLEHLLDIQGLPKRQVGPESSGPEAPLRSEDSTCLLPSPGLINVRLKFLNDTEELAVARPEDTVGTLKSKYFPGQESQMKLIYQGRLLQDPARTLRSLNITNNCVIHCHRSPPGSAVPGPSASLAPSVTEPPSLGVSVGSLMVPVFVVLLGVVWYFRINYRQFFTAPATVSLVGVTVFFSFLVFGMYGR</sequence>
<evidence type="ECO:0000259" key="8">
    <source>
        <dbReference type="PROSITE" id="PS50053"/>
    </source>
</evidence>
<comment type="subcellular location">
    <subcellularLocation>
        <location evidence="1">Membrane</location>
        <topology evidence="1">Multi-pass membrane protein</topology>
    </subcellularLocation>
</comment>
<dbReference type="PANTHER" id="PTHR14557">
    <property type="entry name" value="PROTEIN C7ORF21"/>
    <property type="match status" value="1"/>
</dbReference>
<dbReference type="GO" id="GO:0036503">
    <property type="term" value="P:ERAD pathway"/>
    <property type="evidence" value="ECO:0007669"/>
    <property type="project" value="InterPro"/>
</dbReference>
<keyword evidence="10" id="KW-1185">Reference proteome</keyword>
<dbReference type="SMART" id="SM00213">
    <property type="entry name" value="UBQ"/>
    <property type="match status" value="1"/>
</dbReference>
<evidence type="ECO:0000256" key="7">
    <source>
        <dbReference type="SAM" id="Phobius"/>
    </source>
</evidence>
<dbReference type="CDD" id="cd17132">
    <property type="entry name" value="Ubl_TMUB2"/>
    <property type="match status" value="1"/>
</dbReference>
<dbReference type="InterPro" id="IPR002110">
    <property type="entry name" value="Ankyrin_rpt"/>
</dbReference>
<dbReference type="Proteomes" id="UP000052978">
    <property type="component" value="Unassembled WGS sequence"/>
</dbReference>
<gene>
    <name evidence="9" type="ORF">D623_10009482</name>
</gene>
<name>S7MS07_MYOBR</name>
<dbReference type="PROSITE" id="PS50297">
    <property type="entry name" value="ANK_REP_REGION"/>
    <property type="match status" value="3"/>
</dbReference>
<reference evidence="9 10" key="1">
    <citation type="journal article" date="2013" name="Nat. Commun.">
        <title>Genome analysis reveals insights into physiology and longevity of the Brandt's bat Myotis brandtii.</title>
        <authorList>
            <person name="Seim I."/>
            <person name="Fang X."/>
            <person name="Xiong Z."/>
            <person name="Lobanov A.V."/>
            <person name="Huang Z."/>
            <person name="Ma S."/>
            <person name="Feng Y."/>
            <person name="Turanov A.A."/>
            <person name="Zhu Y."/>
            <person name="Lenz T.L."/>
            <person name="Gerashchenko M.V."/>
            <person name="Fan D."/>
            <person name="Hee Yim S."/>
            <person name="Yao X."/>
            <person name="Jordan D."/>
            <person name="Xiong Y."/>
            <person name="Ma Y."/>
            <person name="Lyapunov A.N."/>
            <person name="Chen G."/>
            <person name="Kulakova O.I."/>
            <person name="Sun Y."/>
            <person name="Lee S.G."/>
            <person name="Bronson R.T."/>
            <person name="Moskalev A.A."/>
            <person name="Sunyaev S.R."/>
            <person name="Zhang G."/>
            <person name="Krogh A."/>
            <person name="Wang J."/>
            <person name="Gladyshev V.N."/>
        </authorList>
    </citation>
    <scope>NUCLEOTIDE SEQUENCE [LARGE SCALE GENOMIC DNA]</scope>
</reference>
<keyword evidence="5" id="KW-0040">ANK repeat</keyword>